<dbReference type="Proteomes" id="UP000243499">
    <property type="component" value="Chromosome 2"/>
</dbReference>
<evidence type="ECO:0000256" key="1">
    <source>
        <dbReference type="SAM" id="MobiDB-lite"/>
    </source>
</evidence>
<accession>A0A2S3H088</accession>
<dbReference type="Gramene" id="PAN12620">
    <property type="protein sequence ID" value="PAN12620"/>
    <property type="gene ID" value="PAHAL_2G278500"/>
</dbReference>
<sequence>MDPPASSPSAPRSINGQQQRSNPIHPPMARPAHSIPGTGPGERLGKKGRMGRPPYAGAARDGEGSRLGFRLAGSAPLSSQPPAAAFLGGQGERNGGPPPIRSRCAEEDSGFFF</sequence>
<feature type="compositionally biased region" description="Low complexity" evidence="1">
    <location>
        <begin position="71"/>
        <end position="87"/>
    </location>
</feature>
<gene>
    <name evidence="2" type="ORF">PAHAL_2G278500</name>
</gene>
<reference evidence="2" key="1">
    <citation type="submission" date="2018-04" db="EMBL/GenBank/DDBJ databases">
        <title>WGS assembly of Panicum hallii.</title>
        <authorList>
            <person name="Lovell J."/>
            <person name="Jenkins J."/>
            <person name="Lowry D."/>
            <person name="Mamidi S."/>
            <person name="Sreedasyam A."/>
            <person name="Weng X."/>
            <person name="Barry K."/>
            <person name="Bonette J."/>
            <person name="Campitelli B."/>
            <person name="Daum C."/>
            <person name="Gordon S."/>
            <person name="Gould B."/>
            <person name="Lipzen A."/>
            <person name="Macqueen A."/>
            <person name="Palacio-Mejia J."/>
            <person name="Plott C."/>
            <person name="Shakirov E."/>
            <person name="Shu S."/>
            <person name="Yoshinaga Y."/>
            <person name="Zane M."/>
            <person name="Rokhsar D."/>
            <person name="Grimwood J."/>
            <person name="Schmutz J."/>
            <person name="Juenger T."/>
        </authorList>
    </citation>
    <scope>NUCLEOTIDE SEQUENCE [LARGE SCALE GENOMIC DNA]</scope>
    <source>
        <strain evidence="2">FIL2</strain>
    </source>
</reference>
<evidence type="ECO:0000313" key="2">
    <source>
        <dbReference type="EMBL" id="PAN12620.1"/>
    </source>
</evidence>
<dbReference type="EMBL" id="CM008047">
    <property type="protein sequence ID" value="PAN12620.1"/>
    <property type="molecule type" value="Genomic_DNA"/>
</dbReference>
<protein>
    <submittedName>
        <fullName evidence="2">Uncharacterized protein</fullName>
    </submittedName>
</protein>
<organism evidence="2">
    <name type="scientific">Panicum hallii</name>
    <dbReference type="NCBI Taxonomy" id="206008"/>
    <lineage>
        <taxon>Eukaryota</taxon>
        <taxon>Viridiplantae</taxon>
        <taxon>Streptophyta</taxon>
        <taxon>Embryophyta</taxon>
        <taxon>Tracheophyta</taxon>
        <taxon>Spermatophyta</taxon>
        <taxon>Magnoliopsida</taxon>
        <taxon>Liliopsida</taxon>
        <taxon>Poales</taxon>
        <taxon>Poaceae</taxon>
        <taxon>PACMAD clade</taxon>
        <taxon>Panicoideae</taxon>
        <taxon>Panicodae</taxon>
        <taxon>Paniceae</taxon>
        <taxon>Panicinae</taxon>
        <taxon>Panicum</taxon>
        <taxon>Panicum sect. Panicum</taxon>
    </lineage>
</organism>
<feature type="region of interest" description="Disordered" evidence="1">
    <location>
        <begin position="1"/>
        <end position="113"/>
    </location>
</feature>
<dbReference type="AlphaFoldDB" id="A0A2S3H088"/>
<proteinExistence type="predicted"/>
<name>A0A2S3H088_9POAL</name>